<dbReference type="Proteomes" id="UP001523392">
    <property type="component" value="Unassembled WGS sequence"/>
</dbReference>
<evidence type="ECO:0000313" key="6">
    <source>
        <dbReference type="Proteomes" id="UP001523392"/>
    </source>
</evidence>
<protein>
    <submittedName>
        <fullName evidence="5">ABC transporter ATP-binding protein</fullName>
    </submittedName>
</protein>
<name>A0ABT1D071_9PROT</name>
<dbReference type="Gene3D" id="3.40.50.300">
    <property type="entry name" value="P-loop containing nucleotide triphosphate hydrolases"/>
    <property type="match status" value="1"/>
</dbReference>
<organism evidence="5 6">
    <name type="scientific">Siccirubricoccus soli</name>
    <dbReference type="NCBI Taxonomy" id="2899147"/>
    <lineage>
        <taxon>Bacteria</taxon>
        <taxon>Pseudomonadati</taxon>
        <taxon>Pseudomonadota</taxon>
        <taxon>Alphaproteobacteria</taxon>
        <taxon>Acetobacterales</taxon>
        <taxon>Roseomonadaceae</taxon>
        <taxon>Siccirubricoccus</taxon>
    </lineage>
</organism>
<dbReference type="PANTHER" id="PTHR45772">
    <property type="entry name" value="CONSERVED COMPONENT OF ABC TRANSPORTER FOR NATURAL AMINO ACIDS-RELATED"/>
    <property type="match status" value="1"/>
</dbReference>
<dbReference type="PANTHER" id="PTHR45772:SF8">
    <property type="entry name" value="HIGH-AFFINITY BRANCHED-CHAIN AMINO ACID TRANSPORT ATP-BINDING PROTEIN"/>
    <property type="match status" value="1"/>
</dbReference>
<evidence type="ECO:0000256" key="1">
    <source>
        <dbReference type="ARBA" id="ARBA00022448"/>
    </source>
</evidence>
<dbReference type="RefSeq" id="WP_252951908.1">
    <property type="nucleotide sequence ID" value="NZ_JAFIRR010000023.1"/>
</dbReference>
<evidence type="ECO:0000256" key="2">
    <source>
        <dbReference type="ARBA" id="ARBA00022741"/>
    </source>
</evidence>
<keyword evidence="6" id="KW-1185">Reference proteome</keyword>
<evidence type="ECO:0000313" key="5">
    <source>
        <dbReference type="EMBL" id="MCO6415310.1"/>
    </source>
</evidence>
<proteinExistence type="predicted"/>
<dbReference type="InterPro" id="IPR027417">
    <property type="entry name" value="P-loop_NTPase"/>
</dbReference>
<keyword evidence="3 5" id="KW-0067">ATP-binding</keyword>
<dbReference type="GO" id="GO:0005524">
    <property type="term" value="F:ATP binding"/>
    <property type="evidence" value="ECO:0007669"/>
    <property type="project" value="UniProtKB-KW"/>
</dbReference>
<dbReference type="CDD" id="cd03219">
    <property type="entry name" value="ABC_Mj1267_LivG_branched"/>
    <property type="match status" value="1"/>
</dbReference>
<dbReference type="SUPFAM" id="SSF52540">
    <property type="entry name" value="P-loop containing nucleoside triphosphate hydrolases"/>
    <property type="match status" value="1"/>
</dbReference>
<dbReference type="EMBL" id="JAFIRR010000023">
    <property type="protein sequence ID" value="MCO6415310.1"/>
    <property type="molecule type" value="Genomic_DNA"/>
</dbReference>
<keyword evidence="1" id="KW-0813">Transport</keyword>
<dbReference type="InterPro" id="IPR003593">
    <property type="entry name" value="AAA+_ATPase"/>
</dbReference>
<dbReference type="PROSITE" id="PS50893">
    <property type="entry name" value="ABC_TRANSPORTER_2"/>
    <property type="match status" value="1"/>
</dbReference>
<feature type="domain" description="ABC transporter" evidence="4">
    <location>
        <begin position="14"/>
        <end position="245"/>
    </location>
</feature>
<dbReference type="InterPro" id="IPR051120">
    <property type="entry name" value="ABC_AA/LPS_Transport"/>
</dbReference>
<dbReference type="InterPro" id="IPR003439">
    <property type="entry name" value="ABC_transporter-like_ATP-bd"/>
</dbReference>
<gene>
    <name evidence="5" type="ORF">JYK14_03850</name>
</gene>
<sequence length="246" mass="26261">MSAALQATDPAPLLRAEKVGKRFGGFVALAEVDLVLRPGERLGLIGPNGSGKSTFVNCISGDFAQHDGSVTLAGAKLDGLKPHARARRGLARTFQLPQPFGSLTVLENVRVPLLFGGHAAEATERAMACLEQVELAAKATKLPRELTQVEQRRLELARAIALHPQLLIADEAMAGLSHAEVDQILALLLRLNAAGTAVIMIEHIMRAVTEFSERLIVFVAGRKIADGAPREVLAMPEVEGAYLGKQ</sequence>
<accession>A0ABT1D071</accession>
<reference evidence="5 6" key="1">
    <citation type="submission" date="2021-12" db="EMBL/GenBank/DDBJ databases">
        <title>Siccirubricoccus leaddurans sp. nov., a high concentration Zn2+ tolerance bacterium.</title>
        <authorList>
            <person name="Cao Y."/>
        </authorList>
    </citation>
    <scope>NUCLEOTIDE SEQUENCE [LARGE SCALE GENOMIC DNA]</scope>
    <source>
        <strain evidence="5 6">KC 17139</strain>
    </source>
</reference>
<dbReference type="SMART" id="SM00382">
    <property type="entry name" value="AAA"/>
    <property type="match status" value="1"/>
</dbReference>
<evidence type="ECO:0000256" key="3">
    <source>
        <dbReference type="ARBA" id="ARBA00022840"/>
    </source>
</evidence>
<evidence type="ECO:0000259" key="4">
    <source>
        <dbReference type="PROSITE" id="PS50893"/>
    </source>
</evidence>
<keyword evidence="2" id="KW-0547">Nucleotide-binding</keyword>
<dbReference type="Pfam" id="PF00005">
    <property type="entry name" value="ABC_tran"/>
    <property type="match status" value="1"/>
</dbReference>
<comment type="caution">
    <text evidence="5">The sequence shown here is derived from an EMBL/GenBank/DDBJ whole genome shotgun (WGS) entry which is preliminary data.</text>
</comment>